<dbReference type="InterPro" id="IPR055140">
    <property type="entry name" value="Thiolase_C_2"/>
</dbReference>
<comment type="caution">
    <text evidence="2">The sequence shown here is derived from an EMBL/GenBank/DDBJ whole genome shotgun (WGS) entry which is preliminary data.</text>
</comment>
<dbReference type="InterPro" id="IPR016039">
    <property type="entry name" value="Thiolase-like"/>
</dbReference>
<feature type="domain" description="Thiolase C-terminal" evidence="1">
    <location>
        <begin position="272"/>
        <end position="384"/>
    </location>
</feature>
<dbReference type="InterPro" id="IPR002155">
    <property type="entry name" value="Thiolase"/>
</dbReference>
<dbReference type="AlphaFoldDB" id="A0A318H8L8"/>
<proteinExistence type="predicted"/>
<organism evidence="2 3">
    <name type="scientific">Mycolicibacterium moriokaense</name>
    <dbReference type="NCBI Taxonomy" id="39691"/>
    <lineage>
        <taxon>Bacteria</taxon>
        <taxon>Bacillati</taxon>
        <taxon>Actinomycetota</taxon>
        <taxon>Actinomycetes</taxon>
        <taxon>Mycobacteriales</taxon>
        <taxon>Mycobacteriaceae</taxon>
        <taxon>Mycolicibacterium</taxon>
    </lineage>
</organism>
<dbReference type="Proteomes" id="UP000247781">
    <property type="component" value="Unassembled WGS sequence"/>
</dbReference>
<dbReference type="GO" id="GO:0016747">
    <property type="term" value="F:acyltransferase activity, transferring groups other than amino-acyl groups"/>
    <property type="evidence" value="ECO:0007669"/>
    <property type="project" value="InterPro"/>
</dbReference>
<dbReference type="Pfam" id="PF22691">
    <property type="entry name" value="Thiolase_C_1"/>
    <property type="match status" value="1"/>
</dbReference>
<evidence type="ECO:0000313" key="2">
    <source>
        <dbReference type="EMBL" id="PXX01669.1"/>
    </source>
</evidence>
<gene>
    <name evidence="2" type="ORF">C8E89_12763</name>
</gene>
<dbReference type="SUPFAM" id="SSF53901">
    <property type="entry name" value="Thiolase-like"/>
    <property type="match status" value="2"/>
</dbReference>
<dbReference type="CDD" id="cd00829">
    <property type="entry name" value="SCP-x_thiolase"/>
    <property type="match status" value="1"/>
</dbReference>
<sequence length="388" mass="41938">MSSRNPLRHRVAIAAAASTGFTAANTERTPTDLTAQACISVMEHCGIRAADIDGLCGSAPSSAVVQSTLGIPRTTWSATPSIPIGNHIAAAAAAVHSGLASTVLLYHASYRMAWNTSASQKDPFRRIASQGSTSTRRPESIANAAGYPAWASRYLHEFNVPRTAFGLVAINDRSNAIQNPLAVKRTPITMDDYLCARMIREPLCLLDMDIAVDGADAFIITTPERARDMPLPPVLIDAIVLGQTDRNDEDQLRGLDYHGQNVVVDALRAKSEFWIDDVDVYFPYDGFTFLTLSWIENTGWCARGEGGDFLRQHWDVATNRALIDSRIPINPHGGSLSEGATQGSGHVREAVHQLQGQAGDRQVEGARRALITLGGFFFNAQGVTLIRG</sequence>
<reference evidence="3" key="1">
    <citation type="submission" date="2018-05" db="EMBL/GenBank/DDBJ databases">
        <authorList>
            <person name="Deangelis K."/>
            <person name="Huntemann M."/>
            <person name="Clum A."/>
            <person name="Pillay M."/>
            <person name="Palaniappan K."/>
            <person name="Varghese N."/>
            <person name="Mikhailova N."/>
            <person name="Stamatis D."/>
            <person name="Reddy T."/>
            <person name="Daum C."/>
            <person name="Shapiro N."/>
            <person name="Ivanova N."/>
            <person name="Kyrpides N."/>
            <person name="Woyke T."/>
        </authorList>
    </citation>
    <scope>NUCLEOTIDE SEQUENCE [LARGE SCALE GENOMIC DNA]</scope>
    <source>
        <strain evidence="3">GAS496</strain>
    </source>
</reference>
<accession>A0A318H8L8</accession>
<evidence type="ECO:0000313" key="3">
    <source>
        <dbReference type="Proteomes" id="UP000247781"/>
    </source>
</evidence>
<keyword evidence="3" id="KW-1185">Reference proteome</keyword>
<dbReference type="EMBL" id="QJJU01000027">
    <property type="protein sequence ID" value="PXX01669.1"/>
    <property type="molecule type" value="Genomic_DNA"/>
</dbReference>
<dbReference type="PIRSF" id="PIRSF000429">
    <property type="entry name" value="Ac-CoA_Ac_transf"/>
    <property type="match status" value="1"/>
</dbReference>
<reference evidence="2 3" key="2">
    <citation type="submission" date="2018-06" db="EMBL/GenBank/DDBJ databases">
        <title>Sequencing of bacterial isolates from soil warming experiment in Harvard Forest, Massachusetts, USA.</title>
        <authorList>
            <person name="Deangelis K.PhD."/>
        </authorList>
    </citation>
    <scope>NUCLEOTIDE SEQUENCE [LARGE SCALE GENOMIC DNA]</scope>
    <source>
        <strain evidence="2 3">GAS496</strain>
    </source>
</reference>
<dbReference type="RefSeq" id="WP_110319400.1">
    <property type="nucleotide sequence ID" value="NZ_QJJU01000027.1"/>
</dbReference>
<dbReference type="OrthoDB" id="9785768at2"/>
<dbReference type="Gene3D" id="3.40.47.10">
    <property type="match status" value="1"/>
</dbReference>
<dbReference type="PANTHER" id="PTHR42870">
    <property type="entry name" value="ACETYL-COA C-ACETYLTRANSFERASE"/>
    <property type="match status" value="1"/>
</dbReference>
<protein>
    <submittedName>
        <fullName evidence="2">Acetyl-CoA acetyltransferase</fullName>
    </submittedName>
</protein>
<keyword evidence="2" id="KW-0808">Transferase</keyword>
<evidence type="ECO:0000259" key="1">
    <source>
        <dbReference type="Pfam" id="PF22691"/>
    </source>
</evidence>
<name>A0A318H8L8_9MYCO</name>
<dbReference type="PANTHER" id="PTHR42870:SF1">
    <property type="entry name" value="NON-SPECIFIC LIPID-TRANSFER PROTEIN-LIKE 2"/>
    <property type="match status" value="1"/>
</dbReference>